<name>A0A6N3G2T8_9CLOT</name>
<dbReference type="CDD" id="cd02440">
    <property type="entry name" value="AdoMet_MTases"/>
    <property type="match status" value="1"/>
</dbReference>
<reference evidence="5" key="1">
    <citation type="submission" date="2019-11" db="EMBL/GenBank/DDBJ databases">
        <authorList>
            <person name="Feng L."/>
        </authorList>
    </citation>
    <scope>NUCLEOTIDE SEQUENCE</scope>
    <source>
        <strain evidence="5">CParaputrificumLFYP93</strain>
    </source>
</reference>
<dbReference type="CDD" id="cd01106">
    <property type="entry name" value="HTH_TipAL-Mta"/>
    <property type="match status" value="1"/>
</dbReference>
<keyword evidence="5" id="KW-0808">Transferase</keyword>
<dbReference type="Pfam" id="PF08241">
    <property type="entry name" value="Methyltransf_11"/>
    <property type="match status" value="1"/>
</dbReference>
<accession>A0A6N3G2T8</accession>
<dbReference type="SUPFAM" id="SSF53335">
    <property type="entry name" value="S-adenosyl-L-methionine-dependent methyltransferases"/>
    <property type="match status" value="1"/>
</dbReference>
<sequence length="346" mass="40993">MSKKYNIKEVAKLFNITTNKIRYYEKQELINPIRDEENDYRIYREKDIMQLQAVLLYRSIGLSIKTIKEIIKSNDSIDYLEHFNRQWIMVNDEIHRLNTIRESLEKIIDILYEDEKMNSDKIFPIIEKGNKVASIREGWKDKWNFNSWADSYDEDVKVDRGALKIYENYNKVLNKVYEKSTIAGDGISVLDIGVGTGNLAKKFLENNYRVVGIDQSREMLRVAKHKYPNLKVRLGEFLKIPFNDKVFDIIVSTYAFHHLNSEEKSLAIKEMIRVLKDNGKIVIGDLMFKNRIEEDGILKELTEAQVDEIKDEYYSYIDELESEFMKYNKKLNYEKIDRFISVIEVN</sequence>
<keyword evidence="2" id="KW-0238">DNA-binding</keyword>
<dbReference type="InterPro" id="IPR000551">
    <property type="entry name" value="MerR-type_HTH_dom"/>
</dbReference>
<evidence type="ECO:0000256" key="2">
    <source>
        <dbReference type="ARBA" id="ARBA00023125"/>
    </source>
</evidence>
<evidence type="ECO:0000256" key="1">
    <source>
        <dbReference type="ARBA" id="ARBA00023015"/>
    </source>
</evidence>
<dbReference type="SMART" id="SM00422">
    <property type="entry name" value="HTH_MERR"/>
    <property type="match status" value="1"/>
</dbReference>
<evidence type="ECO:0000256" key="3">
    <source>
        <dbReference type="ARBA" id="ARBA00023163"/>
    </source>
</evidence>
<evidence type="ECO:0000259" key="4">
    <source>
        <dbReference type="PROSITE" id="PS50937"/>
    </source>
</evidence>
<dbReference type="GO" id="GO:0003677">
    <property type="term" value="F:DNA binding"/>
    <property type="evidence" value="ECO:0007669"/>
    <property type="project" value="UniProtKB-KW"/>
</dbReference>
<dbReference type="AlphaFoldDB" id="A0A6N3G2T8"/>
<dbReference type="InterPro" id="IPR047057">
    <property type="entry name" value="MerR_fam"/>
</dbReference>
<organism evidence="5">
    <name type="scientific">Clostridium paraputrificum</name>
    <dbReference type="NCBI Taxonomy" id="29363"/>
    <lineage>
        <taxon>Bacteria</taxon>
        <taxon>Bacillati</taxon>
        <taxon>Bacillota</taxon>
        <taxon>Clostridia</taxon>
        <taxon>Eubacteriales</taxon>
        <taxon>Clostridiaceae</taxon>
        <taxon>Clostridium</taxon>
    </lineage>
</organism>
<dbReference type="PROSITE" id="PS50937">
    <property type="entry name" value="HTH_MERR_2"/>
    <property type="match status" value="1"/>
</dbReference>
<dbReference type="InterPro" id="IPR029063">
    <property type="entry name" value="SAM-dependent_MTases_sf"/>
</dbReference>
<keyword evidence="5" id="KW-0489">Methyltransferase</keyword>
<dbReference type="PANTHER" id="PTHR30204:SF94">
    <property type="entry name" value="HEAVY METAL-DEPENDENT TRANSCRIPTIONAL REGULATOR HI_0293-RELATED"/>
    <property type="match status" value="1"/>
</dbReference>
<dbReference type="Pfam" id="PF13411">
    <property type="entry name" value="MerR_1"/>
    <property type="match status" value="1"/>
</dbReference>
<dbReference type="Gene3D" id="3.40.50.150">
    <property type="entry name" value="Vaccinia Virus protein VP39"/>
    <property type="match status" value="1"/>
</dbReference>
<dbReference type="Gene3D" id="1.10.1660.10">
    <property type="match status" value="1"/>
</dbReference>
<dbReference type="PANTHER" id="PTHR30204">
    <property type="entry name" value="REDOX-CYCLING DRUG-SENSING TRANSCRIPTIONAL ACTIVATOR SOXR"/>
    <property type="match status" value="1"/>
</dbReference>
<keyword evidence="1" id="KW-0805">Transcription regulation</keyword>
<dbReference type="EMBL" id="CACRTV010000071">
    <property type="protein sequence ID" value="VYU58476.1"/>
    <property type="molecule type" value="Genomic_DNA"/>
</dbReference>
<gene>
    <name evidence="5" type="ORF">CPLFYP93_02838</name>
</gene>
<dbReference type="EC" id="2.1.1.-" evidence="5"/>
<proteinExistence type="predicted"/>
<protein>
    <submittedName>
        <fullName evidence="5">Putative methyltransferase</fullName>
        <ecNumber evidence="5">2.1.1.-</ecNumber>
    </submittedName>
</protein>
<dbReference type="GO" id="GO:0008757">
    <property type="term" value="F:S-adenosylmethionine-dependent methyltransferase activity"/>
    <property type="evidence" value="ECO:0007669"/>
    <property type="project" value="InterPro"/>
</dbReference>
<dbReference type="GO" id="GO:0003700">
    <property type="term" value="F:DNA-binding transcription factor activity"/>
    <property type="evidence" value="ECO:0007669"/>
    <property type="project" value="InterPro"/>
</dbReference>
<dbReference type="GO" id="GO:0032259">
    <property type="term" value="P:methylation"/>
    <property type="evidence" value="ECO:0007669"/>
    <property type="project" value="UniProtKB-KW"/>
</dbReference>
<keyword evidence="3" id="KW-0804">Transcription</keyword>
<feature type="domain" description="HTH merR-type" evidence="4">
    <location>
        <begin position="4"/>
        <end position="73"/>
    </location>
</feature>
<dbReference type="InterPro" id="IPR009061">
    <property type="entry name" value="DNA-bd_dom_put_sf"/>
</dbReference>
<dbReference type="RefSeq" id="WP_156562443.1">
    <property type="nucleotide sequence ID" value="NZ_CACRTV010000071.1"/>
</dbReference>
<evidence type="ECO:0000313" key="5">
    <source>
        <dbReference type="EMBL" id="VYU58476.1"/>
    </source>
</evidence>
<dbReference type="InterPro" id="IPR013216">
    <property type="entry name" value="Methyltransf_11"/>
</dbReference>
<dbReference type="SUPFAM" id="SSF46955">
    <property type="entry name" value="Putative DNA-binding domain"/>
    <property type="match status" value="1"/>
</dbReference>